<feature type="region of interest" description="Disordered" evidence="8">
    <location>
        <begin position="630"/>
        <end position="660"/>
    </location>
</feature>
<protein>
    <recommendedName>
        <fullName evidence="3">Protein OS-9 homolog</fullName>
    </recommendedName>
</protein>
<keyword evidence="6" id="KW-0256">Endoplasmic reticulum</keyword>
<name>A0A9P6PY65_9FUNG</name>
<proteinExistence type="inferred from homology"/>
<evidence type="ECO:0000313" key="10">
    <source>
        <dbReference type="EMBL" id="KAG0255426.1"/>
    </source>
</evidence>
<evidence type="ECO:0000259" key="9">
    <source>
        <dbReference type="PROSITE" id="PS51914"/>
    </source>
</evidence>
<dbReference type="PANTHER" id="PTHR15414">
    <property type="entry name" value="OS-9-RELATED"/>
    <property type="match status" value="1"/>
</dbReference>
<evidence type="ECO:0000313" key="11">
    <source>
        <dbReference type="Proteomes" id="UP000726737"/>
    </source>
</evidence>
<feature type="compositionally biased region" description="Basic and acidic residues" evidence="8">
    <location>
        <begin position="453"/>
        <end position="471"/>
    </location>
</feature>
<evidence type="ECO:0000256" key="1">
    <source>
        <dbReference type="ARBA" id="ARBA00004367"/>
    </source>
</evidence>
<sequence>MSHSIGFVYNDLLAHPQYHVQYLDELVPVSAIGAERLRRGNMHRHHQTRAKATPQIETIKEQTDDQNAQDSHSTPTVDPASSMIMTDADGQRWSCLIPTKRVYEAKAPPERTPQEMEEEKKRSVKRGLELLDHLSGHCLRAIKGFWTYEYCHKKRIRQYHAVLVNGQWEPESDDSTHVLAEYQPPPAEIQGHPDNEGSLQQRTPMSSAGRTETVTELGVSNERKYLVQRWDNGDVCDLTGARRKVEVQFQCANIDDRIQAVSEPSTCTYIMVIYSRSLCKDVAFEIIPAPEANIIDCRRIVTDEQYQQLKLAIPEAIDSGFETAATSDAAGQIRLGQEQRQQQQPKQEDTLLVAKKLAAGQIAPLGMQELSSLLERMESARKSKRLDEIITELENYFESQKALMTDDQKALLKQMEDLVEGNMDAFNLLGYDQNGQAVEMGKLLDTFLGGEVESDKDKRQGKKEQQGDSKLDAQAGKTNSNGDRKRAKKDDMFQQFMDSIADNSDKTTKDKDALQKVAADEILAGMDLQTLLDMLDATKSANIAAENVEKRPQGKDKHPQQVVDKVLKGIERLVQLSVPNILLVENVDFGILSYFIINSTLATAYSTIAAEEQPDYRGLEKKLTKAYGRSTGPYPFRSRKSNKKVEDERSVYAAAQASTG</sequence>
<feature type="region of interest" description="Disordered" evidence="8">
    <location>
        <begin position="186"/>
        <end position="213"/>
    </location>
</feature>
<dbReference type="Gene3D" id="2.70.130.10">
    <property type="entry name" value="Mannose-6-phosphate receptor binding domain"/>
    <property type="match status" value="1"/>
</dbReference>
<keyword evidence="7" id="KW-1015">Disulfide bond</keyword>
<evidence type="ECO:0000256" key="6">
    <source>
        <dbReference type="ARBA" id="ARBA00022824"/>
    </source>
</evidence>
<evidence type="ECO:0000256" key="2">
    <source>
        <dbReference type="ARBA" id="ARBA00009918"/>
    </source>
</evidence>
<dbReference type="OrthoDB" id="448954at2759"/>
<dbReference type="GO" id="GO:0005789">
    <property type="term" value="C:endoplasmic reticulum membrane"/>
    <property type="evidence" value="ECO:0007669"/>
    <property type="project" value="UniProtKB-SubCell"/>
</dbReference>
<dbReference type="GO" id="GO:0005788">
    <property type="term" value="C:endoplasmic reticulum lumen"/>
    <property type="evidence" value="ECO:0007669"/>
    <property type="project" value="TreeGrafter"/>
</dbReference>
<organism evidence="10 11">
    <name type="scientific">Mortierella polycephala</name>
    <dbReference type="NCBI Taxonomy" id="41804"/>
    <lineage>
        <taxon>Eukaryota</taxon>
        <taxon>Fungi</taxon>
        <taxon>Fungi incertae sedis</taxon>
        <taxon>Mucoromycota</taxon>
        <taxon>Mortierellomycotina</taxon>
        <taxon>Mortierellomycetes</taxon>
        <taxon>Mortierellales</taxon>
        <taxon>Mortierellaceae</taxon>
        <taxon>Mortierella</taxon>
    </lineage>
</organism>
<keyword evidence="11" id="KW-1185">Reference proteome</keyword>
<dbReference type="Proteomes" id="UP000726737">
    <property type="component" value="Unassembled WGS sequence"/>
</dbReference>
<keyword evidence="4" id="KW-0732">Signal</keyword>
<dbReference type="InterPro" id="IPR012913">
    <property type="entry name" value="OS9-like_dom"/>
</dbReference>
<dbReference type="GO" id="GO:0030970">
    <property type="term" value="P:retrograde protein transport, ER to cytosol"/>
    <property type="evidence" value="ECO:0007669"/>
    <property type="project" value="TreeGrafter"/>
</dbReference>
<dbReference type="PROSITE" id="PS51914">
    <property type="entry name" value="MRH"/>
    <property type="match status" value="1"/>
</dbReference>
<comment type="similarity">
    <text evidence="2">Belongs to the OS-9 family.</text>
</comment>
<feature type="compositionally biased region" description="Polar residues" evidence="8">
    <location>
        <begin position="197"/>
        <end position="213"/>
    </location>
</feature>
<dbReference type="AlphaFoldDB" id="A0A9P6PY65"/>
<evidence type="ECO:0000256" key="7">
    <source>
        <dbReference type="ARBA" id="ARBA00023157"/>
    </source>
</evidence>
<dbReference type="SUPFAM" id="SSF50911">
    <property type="entry name" value="Mannose 6-phosphate receptor domain"/>
    <property type="match status" value="1"/>
</dbReference>
<comment type="caution">
    <text evidence="10">The sequence shown here is derived from an EMBL/GenBank/DDBJ whole genome shotgun (WGS) entry which is preliminary data.</text>
</comment>
<dbReference type="GO" id="GO:0030968">
    <property type="term" value="P:endoplasmic reticulum unfolded protein response"/>
    <property type="evidence" value="ECO:0007669"/>
    <property type="project" value="InterPro"/>
</dbReference>
<dbReference type="GO" id="GO:0030246">
    <property type="term" value="F:carbohydrate binding"/>
    <property type="evidence" value="ECO:0007669"/>
    <property type="project" value="UniProtKB-KW"/>
</dbReference>
<evidence type="ECO:0000256" key="3">
    <source>
        <dbReference type="ARBA" id="ARBA00018727"/>
    </source>
</evidence>
<comment type="subcellular location">
    <subcellularLocation>
        <location evidence="1">Endoplasmic reticulum membrane</location>
        <topology evidence="1">Peripheral membrane protein</topology>
        <orientation evidence="1">Lumenal side</orientation>
    </subcellularLocation>
</comment>
<accession>A0A9P6PY65</accession>
<feature type="region of interest" description="Disordered" evidence="8">
    <location>
        <begin position="452"/>
        <end position="489"/>
    </location>
</feature>
<evidence type="ECO:0000256" key="5">
    <source>
        <dbReference type="ARBA" id="ARBA00022734"/>
    </source>
</evidence>
<dbReference type="InterPro" id="IPR045149">
    <property type="entry name" value="OS-9-like"/>
</dbReference>
<keyword evidence="5" id="KW-0430">Lectin</keyword>
<gene>
    <name evidence="10" type="primary">YOS9</name>
    <name evidence="10" type="ORF">BG011_005117</name>
</gene>
<dbReference type="PANTHER" id="PTHR15414:SF0">
    <property type="entry name" value="ENDOPLASMIC RETICULUM LECTIN 1"/>
    <property type="match status" value="1"/>
</dbReference>
<feature type="region of interest" description="Disordered" evidence="8">
    <location>
        <begin position="61"/>
        <end position="82"/>
    </location>
</feature>
<dbReference type="Pfam" id="PF07915">
    <property type="entry name" value="PRKCSH"/>
    <property type="match status" value="1"/>
</dbReference>
<dbReference type="EMBL" id="JAAAJA010000349">
    <property type="protein sequence ID" value="KAG0255426.1"/>
    <property type="molecule type" value="Genomic_DNA"/>
</dbReference>
<evidence type="ECO:0000256" key="4">
    <source>
        <dbReference type="ARBA" id="ARBA00022729"/>
    </source>
</evidence>
<dbReference type="InterPro" id="IPR044865">
    <property type="entry name" value="MRH_dom"/>
</dbReference>
<evidence type="ECO:0000256" key="8">
    <source>
        <dbReference type="SAM" id="MobiDB-lite"/>
    </source>
</evidence>
<dbReference type="InterPro" id="IPR009011">
    <property type="entry name" value="Man6P_isomerase_rcpt-bd_dom_sf"/>
</dbReference>
<feature type="compositionally biased region" description="Polar residues" evidence="8">
    <location>
        <begin position="65"/>
        <end position="76"/>
    </location>
</feature>
<reference evidence="10" key="1">
    <citation type="journal article" date="2020" name="Fungal Divers.">
        <title>Resolving the Mortierellaceae phylogeny through synthesis of multi-gene phylogenetics and phylogenomics.</title>
        <authorList>
            <person name="Vandepol N."/>
            <person name="Liber J."/>
            <person name="Desiro A."/>
            <person name="Na H."/>
            <person name="Kennedy M."/>
            <person name="Barry K."/>
            <person name="Grigoriev I.V."/>
            <person name="Miller A.N."/>
            <person name="O'Donnell K."/>
            <person name="Stajich J.E."/>
            <person name="Bonito G."/>
        </authorList>
    </citation>
    <scope>NUCLEOTIDE SEQUENCE</scope>
    <source>
        <strain evidence="10">KOD948</strain>
    </source>
</reference>
<feature type="domain" description="MRH" evidence="9">
    <location>
        <begin position="128"/>
        <end position="281"/>
    </location>
</feature>